<gene>
    <name evidence="13" type="ORF">A6A03_02905</name>
</gene>
<evidence type="ECO:0000256" key="2">
    <source>
        <dbReference type="ARBA" id="ARBA00009719"/>
    </source>
</evidence>
<dbReference type="EC" id="2.7.1.19" evidence="3"/>
<protein>
    <recommendedName>
        <fullName evidence="3">phosphoribulokinase</fullName>
        <ecNumber evidence="3">2.7.1.19</ecNumber>
    </recommendedName>
    <alternativeName>
        <fullName evidence="10">Phosphopentokinase</fullName>
    </alternativeName>
</protein>
<keyword evidence="9" id="KW-0067">ATP-binding</keyword>
<organism evidence="13 14">
    <name type="scientific">Chloroflexus islandicus</name>
    <dbReference type="NCBI Taxonomy" id="1707952"/>
    <lineage>
        <taxon>Bacteria</taxon>
        <taxon>Bacillati</taxon>
        <taxon>Chloroflexota</taxon>
        <taxon>Chloroflexia</taxon>
        <taxon>Chloroflexales</taxon>
        <taxon>Chloroflexineae</taxon>
        <taxon>Chloroflexaceae</taxon>
        <taxon>Chloroflexus</taxon>
    </lineage>
</organism>
<evidence type="ECO:0000256" key="9">
    <source>
        <dbReference type="ARBA" id="ARBA00022840"/>
    </source>
</evidence>
<dbReference type="GO" id="GO:0008974">
    <property type="term" value="F:phosphoribulokinase activity"/>
    <property type="evidence" value="ECO:0007669"/>
    <property type="project" value="UniProtKB-EC"/>
</dbReference>
<feature type="domain" description="Phosphoribulokinase/uridine kinase" evidence="12">
    <location>
        <begin position="8"/>
        <end position="185"/>
    </location>
</feature>
<evidence type="ECO:0000256" key="1">
    <source>
        <dbReference type="ARBA" id="ARBA00005215"/>
    </source>
</evidence>
<keyword evidence="14" id="KW-1185">Reference proteome</keyword>
<evidence type="ECO:0000256" key="5">
    <source>
        <dbReference type="ARBA" id="ARBA00022567"/>
    </source>
</evidence>
<dbReference type="EMBL" id="LWQS01000071">
    <property type="protein sequence ID" value="OAN44113.1"/>
    <property type="molecule type" value="Genomic_DNA"/>
</dbReference>
<dbReference type="InterPro" id="IPR027417">
    <property type="entry name" value="P-loop_NTPase"/>
</dbReference>
<dbReference type="InterPro" id="IPR006082">
    <property type="entry name" value="PRK"/>
</dbReference>
<keyword evidence="7" id="KW-0547">Nucleotide-binding</keyword>
<evidence type="ECO:0000256" key="6">
    <source>
        <dbReference type="ARBA" id="ARBA00022679"/>
    </source>
</evidence>
<keyword evidence="8 13" id="KW-0418">Kinase</keyword>
<comment type="caution">
    <text evidence="13">The sequence shown here is derived from an EMBL/GenBank/DDBJ whole genome shotgun (WGS) entry which is preliminary data.</text>
</comment>
<name>A0A178M6E7_9CHLR</name>
<accession>A0A178M6E7</accession>
<dbReference type="PANTHER" id="PTHR10285">
    <property type="entry name" value="URIDINE KINASE"/>
    <property type="match status" value="1"/>
</dbReference>
<evidence type="ECO:0000256" key="4">
    <source>
        <dbReference type="ARBA" id="ARBA00022531"/>
    </source>
</evidence>
<proteinExistence type="inferred from homology"/>
<reference evidence="13 14" key="1">
    <citation type="submission" date="2016-04" db="EMBL/GenBank/DDBJ databases">
        <title>Chloroflexus islandicus sp. nov., a thermophilic filamentous anoxygenic phototrophic bacterium from geyser Strokkur (Iceland).</title>
        <authorList>
            <person name="Gaisin V.A."/>
            <person name="Kalashnikov A.M."/>
            <person name="Sukhacheva M.V."/>
            <person name="Grouzdev D.S."/>
            <person name="Ivanov T.M."/>
            <person name="Kuznetsov B."/>
            <person name="Gorlenko V.M."/>
        </authorList>
    </citation>
    <scope>NUCLEOTIDE SEQUENCE [LARGE SCALE GENOMIC DNA]</scope>
    <source>
        <strain evidence="14">isl-2</strain>
    </source>
</reference>
<dbReference type="STRING" id="1707952.A6A03_02905"/>
<dbReference type="RefSeq" id="WP_066789600.1">
    <property type="nucleotide sequence ID" value="NZ_LWQS01000071.1"/>
</dbReference>
<evidence type="ECO:0000256" key="8">
    <source>
        <dbReference type="ARBA" id="ARBA00022777"/>
    </source>
</evidence>
<dbReference type="Gene3D" id="3.40.50.300">
    <property type="entry name" value="P-loop containing nucleotide triphosphate hydrolases"/>
    <property type="match status" value="1"/>
</dbReference>
<evidence type="ECO:0000256" key="11">
    <source>
        <dbReference type="ARBA" id="ARBA00047663"/>
    </source>
</evidence>
<evidence type="ECO:0000256" key="7">
    <source>
        <dbReference type="ARBA" id="ARBA00022741"/>
    </source>
</evidence>
<evidence type="ECO:0000259" key="12">
    <source>
        <dbReference type="Pfam" id="PF00485"/>
    </source>
</evidence>
<dbReference type="GO" id="GO:0019253">
    <property type="term" value="P:reductive pentose-phosphate cycle"/>
    <property type="evidence" value="ECO:0007669"/>
    <property type="project" value="UniProtKB-KW"/>
</dbReference>
<comment type="similarity">
    <text evidence="2">Belongs to the phosphoribulokinase family.</text>
</comment>
<dbReference type="SUPFAM" id="SSF52540">
    <property type="entry name" value="P-loop containing nucleoside triphosphate hydrolases"/>
    <property type="match status" value="1"/>
</dbReference>
<dbReference type="Proteomes" id="UP000078287">
    <property type="component" value="Unassembled WGS sequence"/>
</dbReference>
<keyword evidence="5" id="KW-0113">Calvin cycle</keyword>
<sequence length="288" mass="31098">MDDRPLMLGLIGASGAGKTTLTRGIIRLLGAQGVTPISLDDYLRYSRAERAALGLTDADPAATDLERMAADLAALRRCQTIDKPVYDHVAGALRGSERVAPTGLVIAYGALTLTPPVQAELFDLTVYLDPHPDLYRRWREERDVKQRGYTVEQVRAAWPARERDIQRYIAPQRPLADVVLRFGPGTDGLDVQMSLRRRALAFDVASVAQPAESAAAIRIRSVPADEDGLPAVLVSATNDPALHRVSDALRARLPVRGQVAAGEEPPSAPATLTFAQTLIATLLLQGRG</sequence>
<dbReference type="Pfam" id="PF00485">
    <property type="entry name" value="PRK"/>
    <property type="match status" value="1"/>
</dbReference>
<dbReference type="OrthoDB" id="9777642at2"/>
<keyword evidence="4" id="KW-0602">Photosynthesis</keyword>
<dbReference type="GO" id="GO:0005524">
    <property type="term" value="F:ATP binding"/>
    <property type="evidence" value="ECO:0007669"/>
    <property type="project" value="UniProtKB-KW"/>
</dbReference>
<keyword evidence="6" id="KW-0808">Transferase</keyword>
<dbReference type="InterPro" id="IPR006083">
    <property type="entry name" value="PRK/URK"/>
</dbReference>
<evidence type="ECO:0000313" key="14">
    <source>
        <dbReference type="Proteomes" id="UP000078287"/>
    </source>
</evidence>
<evidence type="ECO:0000256" key="10">
    <source>
        <dbReference type="ARBA" id="ARBA00031382"/>
    </source>
</evidence>
<comment type="catalytic activity">
    <reaction evidence="11">
        <text>D-ribulose 5-phosphate + ATP = D-ribulose 1,5-bisphosphate + ADP + H(+)</text>
        <dbReference type="Rhea" id="RHEA:19365"/>
        <dbReference type="ChEBI" id="CHEBI:15378"/>
        <dbReference type="ChEBI" id="CHEBI:30616"/>
        <dbReference type="ChEBI" id="CHEBI:57870"/>
        <dbReference type="ChEBI" id="CHEBI:58121"/>
        <dbReference type="ChEBI" id="CHEBI:456216"/>
        <dbReference type="EC" id="2.7.1.19"/>
    </reaction>
</comment>
<dbReference type="AlphaFoldDB" id="A0A178M6E7"/>
<evidence type="ECO:0000313" key="13">
    <source>
        <dbReference type="EMBL" id="OAN44113.1"/>
    </source>
</evidence>
<evidence type="ECO:0000256" key="3">
    <source>
        <dbReference type="ARBA" id="ARBA00012042"/>
    </source>
</evidence>
<dbReference type="PRINTS" id="PR00478">
    <property type="entry name" value="PHRIBLKINASE"/>
</dbReference>
<comment type="pathway">
    <text evidence="1">Carbohydrate biosynthesis; Calvin cycle.</text>
</comment>